<feature type="transmembrane region" description="Helical" evidence="7">
    <location>
        <begin position="238"/>
        <end position="254"/>
    </location>
</feature>
<evidence type="ECO:0000259" key="8">
    <source>
        <dbReference type="Pfam" id="PF06808"/>
    </source>
</evidence>
<evidence type="ECO:0000256" key="4">
    <source>
        <dbReference type="ARBA" id="ARBA00022692"/>
    </source>
</evidence>
<evidence type="ECO:0000256" key="3">
    <source>
        <dbReference type="ARBA" id="ARBA00022519"/>
    </source>
</evidence>
<dbReference type="EMBL" id="JAUOZS010000001">
    <property type="protein sequence ID" value="MDT8902911.1"/>
    <property type="molecule type" value="Genomic_DNA"/>
</dbReference>
<evidence type="ECO:0000256" key="7">
    <source>
        <dbReference type="SAM" id="Phobius"/>
    </source>
</evidence>
<keyword evidence="10" id="KW-1185">Reference proteome</keyword>
<dbReference type="PANTHER" id="PTHR33362:SF3">
    <property type="entry name" value="SIALIC ACID TRAP TRANSPORTER PERMEASE PROTEIN SIAT"/>
    <property type="match status" value="1"/>
</dbReference>
<name>A0ABU3P1L0_9FIRM</name>
<accession>A0ABU3P1L0</accession>
<dbReference type="RefSeq" id="WP_413781379.1">
    <property type="nucleotide sequence ID" value="NZ_JAUOZS010000001.1"/>
</dbReference>
<feature type="domain" description="TRAP C4-dicarboxylate transport system permease DctM subunit" evidence="8">
    <location>
        <begin position="6"/>
        <end position="414"/>
    </location>
</feature>
<feature type="transmembrane region" description="Helical" evidence="7">
    <location>
        <begin position="46"/>
        <end position="64"/>
    </location>
</feature>
<comment type="subcellular location">
    <subcellularLocation>
        <location evidence="1">Cell inner membrane</location>
        <topology evidence="1">Multi-pass membrane protein</topology>
    </subcellularLocation>
</comment>
<feature type="transmembrane region" description="Helical" evidence="7">
    <location>
        <begin position="211"/>
        <end position="232"/>
    </location>
</feature>
<protein>
    <submittedName>
        <fullName evidence="9">TRAP transporter large permease</fullName>
    </submittedName>
</protein>
<proteinExistence type="predicted"/>
<keyword evidence="4 7" id="KW-0812">Transmembrane</keyword>
<dbReference type="Pfam" id="PF06808">
    <property type="entry name" value="DctM"/>
    <property type="match status" value="1"/>
</dbReference>
<feature type="transmembrane region" description="Helical" evidence="7">
    <location>
        <begin position="266"/>
        <end position="290"/>
    </location>
</feature>
<feature type="transmembrane region" description="Helical" evidence="7">
    <location>
        <begin position="168"/>
        <end position="190"/>
    </location>
</feature>
<dbReference type="Proteomes" id="UP001254848">
    <property type="component" value="Unassembled WGS sequence"/>
</dbReference>
<reference evidence="9 10" key="1">
    <citation type="submission" date="2023-07" db="EMBL/GenBank/DDBJ databases">
        <title>The novel representative of Negativicutes class, Anaeroselena agilis gen. nov. sp. nov.</title>
        <authorList>
            <person name="Prokofeva M.I."/>
            <person name="Elcheninov A.G."/>
            <person name="Klyukina A."/>
            <person name="Kublanov I.V."/>
            <person name="Frolov E.N."/>
            <person name="Podosokorskaya O.A."/>
        </authorList>
    </citation>
    <scope>NUCLEOTIDE SEQUENCE [LARGE SCALE GENOMIC DNA]</scope>
    <source>
        <strain evidence="9 10">4137-cl</strain>
    </source>
</reference>
<evidence type="ECO:0000256" key="6">
    <source>
        <dbReference type="ARBA" id="ARBA00023136"/>
    </source>
</evidence>
<dbReference type="PANTHER" id="PTHR33362">
    <property type="entry name" value="SIALIC ACID TRAP TRANSPORTER PERMEASE PROTEIN SIAT-RELATED"/>
    <property type="match status" value="1"/>
</dbReference>
<feature type="transmembrane region" description="Helical" evidence="7">
    <location>
        <begin position="331"/>
        <end position="349"/>
    </location>
</feature>
<dbReference type="PIRSF" id="PIRSF006066">
    <property type="entry name" value="HI0050"/>
    <property type="match status" value="1"/>
</dbReference>
<organism evidence="9 10">
    <name type="scientific">Anaeroselena agilis</name>
    <dbReference type="NCBI Taxonomy" id="3063788"/>
    <lineage>
        <taxon>Bacteria</taxon>
        <taxon>Bacillati</taxon>
        <taxon>Bacillota</taxon>
        <taxon>Negativicutes</taxon>
        <taxon>Acetonemataceae</taxon>
        <taxon>Anaeroselena</taxon>
    </lineage>
</organism>
<dbReference type="InterPro" id="IPR004681">
    <property type="entry name" value="TRAP_DctM"/>
</dbReference>
<keyword evidence="2" id="KW-1003">Cell membrane</keyword>
<evidence type="ECO:0000313" key="10">
    <source>
        <dbReference type="Proteomes" id="UP001254848"/>
    </source>
</evidence>
<sequence>MTLLLFASLIVALAIGVPIAFALGLSSLVYLLFTDIPINIIPQRMFSGIDSFVLLCVPGFVLAGNLMNVGGITHRIIAFCMAVVGHIRGGLALANVGASMLFAGISGTAVAETASIGAVMIPSMVRQGYRADYAAALTASASTVGPIIPPSLPMIIAGTISGLSVSRLLIAGAIPGILLGVSLGSVAYLIARRNDHPKGPRVPFREVVRSFFGAFWAILMTLIIVVGIMSGVFTPTEASMVAVVYAIFIGFFVYRELKPRDLPRVFWDSAVTTASLMALVGFANVFAWILTTEEIPVKVAQAMLGFSSSPVVFVLLVNLLLLFVGTFMETIAALMILLPILLKVAVALGIDPIQFSVMCVLNLVVGLTTPPVGVCLFVASSISRVPLAPLTRAVLPFLGVSIAVLLLVSYVPQITLWLPGLMYK</sequence>
<feature type="transmembrane region" description="Helical" evidence="7">
    <location>
        <begin position="302"/>
        <end position="324"/>
    </location>
</feature>
<comment type="caution">
    <text evidence="9">The sequence shown here is derived from an EMBL/GenBank/DDBJ whole genome shotgun (WGS) entry which is preliminary data.</text>
</comment>
<dbReference type="NCBIfam" id="TIGR00786">
    <property type="entry name" value="dctM"/>
    <property type="match status" value="1"/>
</dbReference>
<feature type="transmembrane region" description="Helical" evidence="7">
    <location>
        <begin position="100"/>
        <end position="121"/>
    </location>
</feature>
<keyword evidence="5 7" id="KW-1133">Transmembrane helix</keyword>
<keyword evidence="3" id="KW-0997">Cell inner membrane</keyword>
<feature type="transmembrane region" description="Helical" evidence="7">
    <location>
        <begin position="133"/>
        <end position="156"/>
    </location>
</feature>
<evidence type="ECO:0000256" key="1">
    <source>
        <dbReference type="ARBA" id="ARBA00004429"/>
    </source>
</evidence>
<dbReference type="InterPro" id="IPR010656">
    <property type="entry name" value="DctM"/>
</dbReference>
<evidence type="ECO:0000256" key="5">
    <source>
        <dbReference type="ARBA" id="ARBA00022989"/>
    </source>
</evidence>
<evidence type="ECO:0000256" key="2">
    <source>
        <dbReference type="ARBA" id="ARBA00022475"/>
    </source>
</evidence>
<feature type="transmembrane region" description="Helical" evidence="7">
    <location>
        <begin position="394"/>
        <end position="418"/>
    </location>
</feature>
<keyword evidence="6 7" id="KW-0472">Membrane</keyword>
<gene>
    <name evidence="9" type="ORF">Q4T40_16840</name>
</gene>
<evidence type="ECO:0000313" key="9">
    <source>
        <dbReference type="EMBL" id="MDT8902911.1"/>
    </source>
</evidence>
<feature type="transmembrane region" description="Helical" evidence="7">
    <location>
        <begin position="355"/>
        <end position="382"/>
    </location>
</feature>